<dbReference type="PANTHER" id="PTHR11841:SF1">
    <property type="entry name" value="REELIN"/>
    <property type="match status" value="1"/>
</dbReference>
<dbReference type="InterPro" id="IPR036278">
    <property type="entry name" value="Sialidase_sf"/>
</dbReference>
<evidence type="ECO:0000256" key="6">
    <source>
        <dbReference type="ARBA" id="ARBA00022723"/>
    </source>
</evidence>
<evidence type="ECO:0000313" key="19">
    <source>
        <dbReference type="Proteomes" id="UP001166093"/>
    </source>
</evidence>
<evidence type="ECO:0000256" key="14">
    <source>
        <dbReference type="ARBA" id="ARBA00044961"/>
    </source>
</evidence>
<dbReference type="EMBL" id="JAAWVQ010054308">
    <property type="protein sequence ID" value="MBN3275843.1"/>
    <property type="molecule type" value="Genomic_DNA"/>
</dbReference>
<keyword evidence="7" id="KW-0378">Hydrolase</keyword>
<keyword evidence="6" id="KW-0479">Metal-binding</keyword>
<feature type="non-terminal residue" evidence="18">
    <location>
        <position position="1"/>
    </location>
</feature>
<dbReference type="PANTHER" id="PTHR11841">
    <property type="entry name" value="REELIN"/>
    <property type="match status" value="1"/>
</dbReference>
<dbReference type="Proteomes" id="UP001166093">
    <property type="component" value="Unassembled WGS sequence"/>
</dbReference>
<dbReference type="InterPro" id="IPR000742">
    <property type="entry name" value="EGF"/>
</dbReference>
<evidence type="ECO:0000259" key="17">
    <source>
        <dbReference type="PROSITE" id="PS01186"/>
    </source>
</evidence>
<comment type="function">
    <text evidence="15">Extracellular matrix serine protease secreted by pioneer neurons that plays a role in layering of neurons in the cerebral cortex and cerebellum by coordinating cell positioning during neurodevelopment. Regulates microtubule function in neurons and neuronal migration. Binding to the extracellular domains of lipoprotein receptors VLDLR and LRP8/APOER2 induces tyrosine phosphorylation of DAB1 and modulation of TAU phosphorylation. Affects migration of sympathetic preganglionic neurons in the spinal cord, where it seems to act as a barrier to neuronal migration. Enzymatic activity is important for the modulation of cell adhesion.</text>
</comment>
<dbReference type="InterPro" id="IPR034968">
    <property type="entry name" value="Reelin"/>
</dbReference>
<feature type="domain" description="EGF-like" evidence="16 17">
    <location>
        <begin position="28"/>
        <end position="39"/>
    </location>
</feature>
<accession>A0ABS2XNG2</accession>
<proteinExistence type="inferred from homology"/>
<reference evidence="18" key="1">
    <citation type="journal article" date="2021" name="Cell">
        <title>Tracing the genetic footprints of vertebrate landing in non-teleost ray-finned fishes.</title>
        <authorList>
            <person name="Bi X."/>
            <person name="Wang K."/>
            <person name="Yang L."/>
            <person name="Pan H."/>
            <person name="Jiang H."/>
            <person name="Wei Q."/>
            <person name="Fang M."/>
            <person name="Yu H."/>
            <person name="Zhu C."/>
            <person name="Cai Y."/>
            <person name="He Y."/>
            <person name="Gan X."/>
            <person name="Zeng H."/>
            <person name="Yu D."/>
            <person name="Zhu Y."/>
            <person name="Jiang H."/>
            <person name="Qiu Q."/>
            <person name="Yang H."/>
            <person name="Zhang Y.E."/>
            <person name="Wang W."/>
            <person name="Zhu M."/>
            <person name="He S."/>
            <person name="Zhang G."/>
        </authorList>
    </citation>
    <scope>NUCLEOTIDE SEQUENCE</scope>
    <source>
        <strain evidence="18">Pddl_001</strain>
    </source>
</reference>
<dbReference type="PROSITE" id="PS01186">
    <property type="entry name" value="EGF_2"/>
    <property type="match status" value="1"/>
</dbReference>
<dbReference type="Pfam" id="PF21471">
    <property type="entry name" value="Reelin_subrepeat-B"/>
    <property type="match status" value="2"/>
</dbReference>
<evidence type="ECO:0000259" key="16">
    <source>
        <dbReference type="PROSITE" id="PS00022"/>
    </source>
</evidence>
<keyword evidence="4" id="KW-0272">Extracellular matrix</keyword>
<evidence type="ECO:0000256" key="7">
    <source>
        <dbReference type="ARBA" id="ARBA00022801"/>
    </source>
</evidence>
<evidence type="ECO:0000256" key="1">
    <source>
        <dbReference type="ARBA" id="ARBA00004498"/>
    </source>
</evidence>
<evidence type="ECO:0000256" key="10">
    <source>
        <dbReference type="ARBA" id="ARBA00022837"/>
    </source>
</evidence>
<evidence type="ECO:0000256" key="3">
    <source>
        <dbReference type="ARBA" id="ARBA00022525"/>
    </source>
</evidence>
<comment type="subunit">
    <text evidence="14">Oligomer of disulfide-linked homodimers.</text>
</comment>
<sequence length="342" mass="38465">MWAVDNVYVGPSCLTFCSGRGQCTRNGCKCDPGFSGPACEMASQTYPAFISESFLTPRLSSYHNFQSIRGAEVSFGCGVLASGKSLVFNKDSRRHLVTSFLDSTQARYLQFTLRLGSHSILSTCRAPDQPGEGVLLHYSFDNGITWKLLQHFSYQGFHEPRIISVELPEDSQRFGVQFRWWQPYHSGRGLDVWAIDEITMTSVLFNSISLNFNNLLEVTQSLGFYLGNVQPYCGHDWTLSFTGEPSPGSSIRYVETQSMQIGASYMIQFSLVMGCGQDFTPNMDNQVSLEYSSNHGLTWHLVQETCLPGMPSCPEFTSPSVYHPSEFTSWRRVTLPLPYKTW</sequence>
<keyword evidence="3" id="KW-0964">Secreted</keyword>
<keyword evidence="8" id="KW-0720">Serine protease</keyword>
<evidence type="ECO:0000256" key="5">
    <source>
        <dbReference type="ARBA" id="ARBA00022670"/>
    </source>
</evidence>
<gene>
    <name evidence="18" type="primary">Reln</name>
    <name evidence="18" type="ORF">GTO93_0010244</name>
</gene>
<evidence type="ECO:0000256" key="12">
    <source>
        <dbReference type="ARBA" id="ARBA00023773"/>
    </source>
</evidence>
<evidence type="ECO:0000256" key="13">
    <source>
        <dbReference type="ARBA" id="ARBA00023900"/>
    </source>
</evidence>
<organism evidence="18 19">
    <name type="scientific">Polyodon spathula</name>
    <name type="common">North American paddlefish</name>
    <name type="synonym">Squalus spathula</name>
    <dbReference type="NCBI Taxonomy" id="7913"/>
    <lineage>
        <taxon>Eukaryota</taxon>
        <taxon>Metazoa</taxon>
        <taxon>Chordata</taxon>
        <taxon>Craniata</taxon>
        <taxon>Vertebrata</taxon>
        <taxon>Euteleostomi</taxon>
        <taxon>Actinopterygii</taxon>
        <taxon>Chondrostei</taxon>
        <taxon>Acipenseriformes</taxon>
        <taxon>Polyodontidae</taxon>
        <taxon>Polyodon</taxon>
    </lineage>
</organism>
<dbReference type="Pfam" id="PF23106">
    <property type="entry name" value="EGF_Teneurin"/>
    <property type="match status" value="1"/>
</dbReference>
<dbReference type="PROSITE" id="PS00022">
    <property type="entry name" value="EGF_1"/>
    <property type="match status" value="1"/>
</dbReference>
<protein>
    <recommendedName>
        <fullName evidence="13">Reelin</fullName>
    </recommendedName>
</protein>
<keyword evidence="9" id="KW-0862">Zinc</keyword>
<dbReference type="InterPro" id="IPR049419">
    <property type="entry name" value="Reelin_subrepeat-B"/>
</dbReference>
<evidence type="ECO:0000256" key="8">
    <source>
        <dbReference type="ARBA" id="ARBA00022825"/>
    </source>
</evidence>
<keyword evidence="19" id="KW-1185">Reference proteome</keyword>
<feature type="non-terminal residue" evidence="18">
    <location>
        <position position="342"/>
    </location>
</feature>
<keyword evidence="5" id="KW-0645">Protease</keyword>
<comment type="caution">
    <text evidence="18">The sequence shown here is derived from an EMBL/GenBank/DDBJ whole genome shotgun (WGS) entry which is preliminary data.</text>
</comment>
<dbReference type="SUPFAM" id="SSF50939">
    <property type="entry name" value="Sialidases"/>
    <property type="match status" value="1"/>
</dbReference>
<dbReference type="SUPFAM" id="SSF57196">
    <property type="entry name" value="EGF/Laminin"/>
    <property type="match status" value="1"/>
</dbReference>
<keyword evidence="11" id="KW-0130">Cell adhesion</keyword>
<comment type="subcellular location">
    <subcellularLocation>
        <location evidence="1">Secreted</location>
        <location evidence="1">Extracellular space</location>
        <location evidence="1">Extracellular matrix</location>
    </subcellularLocation>
</comment>
<evidence type="ECO:0000256" key="2">
    <source>
        <dbReference type="ARBA" id="ARBA00022473"/>
    </source>
</evidence>
<evidence type="ECO:0000256" key="15">
    <source>
        <dbReference type="ARBA" id="ARBA00046064"/>
    </source>
</evidence>
<evidence type="ECO:0000256" key="9">
    <source>
        <dbReference type="ARBA" id="ARBA00022833"/>
    </source>
</evidence>
<evidence type="ECO:0000256" key="4">
    <source>
        <dbReference type="ARBA" id="ARBA00022530"/>
    </source>
</evidence>
<dbReference type="Gene3D" id="2.60.120.260">
    <property type="entry name" value="Galactose-binding domain-like"/>
    <property type="match status" value="3"/>
</dbReference>
<keyword evidence="2" id="KW-0217">Developmental protein</keyword>
<keyword evidence="10" id="KW-0106">Calcium</keyword>
<dbReference type="CDD" id="cd10045">
    <property type="entry name" value="Reelin_repeat_1_subrepeat_2"/>
    <property type="match status" value="1"/>
</dbReference>
<evidence type="ECO:0000256" key="11">
    <source>
        <dbReference type="ARBA" id="ARBA00022889"/>
    </source>
</evidence>
<name>A0ABS2XNG2_POLSP</name>
<evidence type="ECO:0000313" key="18">
    <source>
        <dbReference type="EMBL" id="MBN3275843.1"/>
    </source>
</evidence>
<comment type="similarity">
    <text evidence="12">Belongs to the reelin family.</text>
</comment>